<dbReference type="NCBIfam" id="TIGR00112">
    <property type="entry name" value="proC"/>
    <property type="match status" value="1"/>
</dbReference>
<protein>
    <recommendedName>
        <fullName evidence="5">Pyrroline-5-carboxylate reductase</fullName>
        <ecNumber evidence="5">1.5.1.2</ecNumber>
    </recommendedName>
</protein>
<keyword evidence="3 5" id="KW-0560">Oxidoreductase</keyword>
<dbReference type="PIRSF" id="PIRSF000193">
    <property type="entry name" value="Pyrrol-5-carb_rd"/>
    <property type="match status" value="1"/>
</dbReference>
<dbReference type="EC" id="1.5.1.2" evidence="5"/>
<keyword evidence="9" id="KW-1185">Reference proteome</keyword>
<dbReference type="Proteomes" id="UP000189580">
    <property type="component" value="Chromosome a"/>
</dbReference>
<dbReference type="GO" id="GO:0004735">
    <property type="term" value="F:pyrroline-5-carboxylate reductase activity"/>
    <property type="evidence" value="ECO:0007669"/>
    <property type="project" value="UniProtKB-EC"/>
</dbReference>
<dbReference type="InterPro" id="IPR053790">
    <property type="entry name" value="P5CR-like_CS"/>
</dbReference>
<gene>
    <name evidence="8" type="primary">PRO3</name>
    <name evidence="8" type="ORF">AWJ20_740</name>
</gene>
<dbReference type="AlphaFoldDB" id="A0A167D4Z1"/>
<evidence type="ECO:0000256" key="5">
    <source>
        <dbReference type="RuleBase" id="RU003903"/>
    </source>
</evidence>
<comment type="similarity">
    <text evidence="1 5">Belongs to the pyrroline-5-carboxylate reductase family.</text>
</comment>
<keyword evidence="5" id="KW-0641">Proline biosynthesis</keyword>
<evidence type="ECO:0000256" key="2">
    <source>
        <dbReference type="ARBA" id="ARBA00022857"/>
    </source>
</evidence>
<feature type="domain" description="Pyrroline-5-carboxylate reductase dimerisation" evidence="7">
    <location>
        <begin position="191"/>
        <end position="292"/>
    </location>
</feature>
<organism evidence="8 9">
    <name type="scientific">Sugiyamaella lignohabitans</name>
    <dbReference type="NCBI Taxonomy" id="796027"/>
    <lineage>
        <taxon>Eukaryota</taxon>
        <taxon>Fungi</taxon>
        <taxon>Dikarya</taxon>
        <taxon>Ascomycota</taxon>
        <taxon>Saccharomycotina</taxon>
        <taxon>Dipodascomycetes</taxon>
        <taxon>Dipodascales</taxon>
        <taxon>Trichomonascaceae</taxon>
        <taxon>Sugiyamaella</taxon>
    </lineage>
</organism>
<evidence type="ECO:0000259" key="6">
    <source>
        <dbReference type="Pfam" id="PF03807"/>
    </source>
</evidence>
<evidence type="ECO:0000313" key="9">
    <source>
        <dbReference type="Proteomes" id="UP000189580"/>
    </source>
</evidence>
<accession>A0A167D4Z1</accession>
<dbReference type="HAMAP" id="MF_01925">
    <property type="entry name" value="P5C_reductase"/>
    <property type="match status" value="1"/>
</dbReference>
<comment type="catalytic activity">
    <reaction evidence="5">
        <text>L-proline + NADP(+) = (S)-1-pyrroline-5-carboxylate + NADPH + 2 H(+)</text>
        <dbReference type="Rhea" id="RHEA:14109"/>
        <dbReference type="ChEBI" id="CHEBI:15378"/>
        <dbReference type="ChEBI" id="CHEBI:17388"/>
        <dbReference type="ChEBI" id="CHEBI:57783"/>
        <dbReference type="ChEBI" id="CHEBI:58349"/>
        <dbReference type="ChEBI" id="CHEBI:60039"/>
        <dbReference type="EC" id="1.5.1.2"/>
    </reaction>
</comment>
<dbReference type="InterPro" id="IPR036291">
    <property type="entry name" value="NAD(P)-bd_dom_sf"/>
</dbReference>
<dbReference type="InterPro" id="IPR000304">
    <property type="entry name" value="Pyrroline-COOH_reductase"/>
</dbReference>
<feature type="binding site" evidence="4">
    <location>
        <position position="83"/>
    </location>
    <ligand>
        <name>NADPH</name>
        <dbReference type="ChEBI" id="CHEBI:57783"/>
    </ligand>
</feature>
<dbReference type="KEGG" id="slb:AWJ20_740"/>
<sequence length="297" mass="31151">MQASQELSLERGYTIGALACGTMGTAVLSAILRGVGEIGESEGGGEEEGLVLPGKFYATVHSEKSYDRLGKQFGSKVELLRSNEELVEKSDVILLGCKPFMAEKILSAIPESAYTKKKIVVSLLAGKTISFLKQLTYSKALVARAMTNTPSKIGAGMTVVSVDPAEPASSSVQTSVGWIFKQTGRCLFLDEKHQDAATALCGSGPAFLYVVTEALIEGGVRMGLPYAIAQECAAQVVAGSGQMVLESNEHPAVLKSQVCTPGGTTIGGLLVMEDNHVRSSISRAVEEAANIAASFAK</sequence>
<dbReference type="InterPro" id="IPR029036">
    <property type="entry name" value="P5CR_dimer"/>
</dbReference>
<dbReference type="InterPro" id="IPR008927">
    <property type="entry name" value="6-PGluconate_DH-like_C_sf"/>
</dbReference>
<dbReference type="PANTHER" id="PTHR11645:SF0">
    <property type="entry name" value="PYRROLINE-5-CARBOXYLATE REDUCTASE 3"/>
    <property type="match status" value="1"/>
</dbReference>
<comment type="pathway">
    <text evidence="5">Amino-acid biosynthesis; L-proline biosynthesis; L-proline from L-glutamate 5-semialdehyde: step 1/1.</text>
</comment>
<dbReference type="UniPathway" id="UPA00098">
    <property type="reaction ID" value="UER00361"/>
</dbReference>
<dbReference type="GeneID" id="30037806"/>
<proteinExistence type="inferred from homology"/>
<evidence type="ECO:0000259" key="7">
    <source>
        <dbReference type="Pfam" id="PF14748"/>
    </source>
</evidence>
<evidence type="ECO:0000313" key="8">
    <source>
        <dbReference type="EMBL" id="ANB12484.1"/>
    </source>
</evidence>
<dbReference type="PROSITE" id="PS00521">
    <property type="entry name" value="P5CR"/>
    <property type="match status" value="1"/>
</dbReference>
<dbReference type="Pfam" id="PF03807">
    <property type="entry name" value="F420_oxidored"/>
    <property type="match status" value="1"/>
</dbReference>
<dbReference type="Pfam" id="PF14748">
    <property type="entry name" value="P5CR_dimer"/>
    <property type="match status" value="1"/>
</dbReference>
<dbReference type="SUPFAM" id="SSF51735">
    <property type="entry name" value="NAD(P)-binding Rossmann-fold domains"/>
    <property type="match status" value="1"/>
</dbReference>
<dbReference type="RefSeq" id="XP_018734961.1">
    <property type="nucleotide sequence ID" value="XM_018882699.1"/>
</dbReference>
<dbReference type="GO" id="GO:0055129">
    <property type="term" value="P:L-proline biosynthetic process"/>
    <property type="evidence" value="ECO:0007669"/>
    <property type="project" value="UniProtKB-UniPathway"/>
</dbReference>
<keyword evidence="2 4" id="KW-0521">NADP</keyword>
<dbReference type="SUPFAM" id="SSF48179">
    <property type="entry name" value="6-phosphogluconate dehydrogenase C-terminal domain-like"/>
    <property type="match status" value="1"/>
</dbReference>
<dbReference type="EMBL" id="CP014501">
    <property type="protein sequence ID" value="ANB12484.1"/>
    <property type="molecule type" value="Genomic_DNA"/>
</dbReference>
<dbReference type="PANTHER" id="PTHR11645">
    <property type="entry name" value="PYRROLINE-5-CARBOXYLATE REDUCTASE"/>
    <property type="match status" value="1"/>
</dbReference>
<dbReference type="OrthoDB" id="10263291at2759"/>
<evidence type="ECO:0000256" key="3">
    <source>
        <dbReference type="ARBA" id="ARBA00023002"/>
    </source>
</evidence>
<dbReference type="Gene3D" id="1.10.3730.10">
    <property type="entry name" value="ProC C-terminal domain-like"/>
    <property type="match status" value="1"/>
</dbReference>
<dbReference type="FunFam" id="1.10.3730.10:FF:000001">
    <property type="entry name" value="Pyrroline-5-carboxylate reductase"/>
    <property type="match status" value="1"/>
</dbReference>
<evidence type="ECO:0000256" key="1">
    <source>
        <dbReference type="ARBA" id="ARBA00005525"/>
    </source>
</evidence>
<name>A0A167D4Z1_9ASCO</name>
<reference evidence="8 9" key="1">
    <citation type="submission" date="2016-02" db="EMBL/GenBank/DDBJ databases">
        <title>Complete genome sequence and transcriptome regulation of the pentose utilising yeast Sugiyamaella lignohabitans.</title>
        <authorList>
            <person name="Bellasio M."/>
            <person name="Peymann A."/>
            <person name="Valli M."/>
            <person name="Sipitzky M."/>
            <person name="Graf A."/>
            <person name="Sauer M."/>
            <person name="Marx H."/>
            <person name="Mattanovich D."/>
        </authorList>
    </citation>
    <scope>NUCLEOTIDE SEQUENCE [LARGE SCALE GENOMIC DNA]</scope>
    <source>
        <strain evidence="8 9">CBS 10342</strain>
    </source>
</reference>
<evidence type="ECO:0000256" key="4">
    <source>
        <dbReference type="PIRSR" id="PIRSR000193-1"/>
    </source>
</evidence>
<feature type="binding site" evidence="4">
    <location>
        <begin position="18"/>
        <end position="23"/>
    </location>
    <ligand>
        <name>NADP(+)</name>
        <dbReference type="ChEBI" id="CHEBI:58349"/>
    </ligand>
</feature>
<keyword evidence="5" id="KW-0028">Amino-acid biosynthesis</keyword>
<feature type="domain" description="Pyrroline-5-carboxylate reductase catalytic N-terminal" evidence="6">
    <location>
        <begin position="15"/>
        <end position="126"/>
    </location>
</feature>
<dbReference type="Gene3D" id="3.40.50.720">
    <property type="entry name" value="NAD(P)-binding Rossmann-like Domain"/>
    <property type="match status" value="1"/>
</dbReference>
<dbReference type="InterPro" id="IPR028939">
    <property type="entry name" value="P5C_Rdtase_cat_N"/>
</dbReference>